<evidence type="ECO:0000313" key="2">
    <source>
        <dbReference type="Proteomes" id="UP000187203"/>
    </source>
</evidence>
<dbReference type="AlphaFoldDB" id="A0A1R3JEN5"/>
<keyword evidence="2" id="KW-1185">Reference proteome</keyword>
<reference evidence="2" key="1">
    <citation type="submission" date="2013-09" db="EMBL/GenBank/DDBJ databases">
        <title>Corchorus olitorius genome sequencing.</title>
        <authorList>
            <person name="Alam M."/>
            <person name="Haque M.S."/>
            <person name="Islam M.S."/>
            <person name="Emdad E.M."/>
            <person name="Islam M.M."/>
            <person name="Ahmed B."/>
            <person name="Halim A."/>
            <person name="Hossen Q.M.M."/>
            <person name="Hossain M.Z."/>
            <person name="Ahmed R."/>
            <person name="Khan M.M."/>
            <person name="Islam R."/>
            <person name="Rashid M.M."/>
            <person name="Khan S.A."/>
            <person name="Rahman M.S."/>
            <person name="Alam M."/>
            <person name="Yahiya A.S."/>
            <person name="Khan M.S."/>
            <person name="Azam M.S."/>
            <person name="Haque T."/>
            <person name="Lashkar M.Z.H."/>
            <person name="Akhand A.I."/>
            <person name="Morshed G."/>
            <person name="Roy S."/>
            <person name="Uddin K.S."/>
            <person name="Rabeya T."/>
            <person name="Hossain A.S."/>
            <person name="Chowdhury A."/>
            <person name="Snigdha A.R."/>
            <person name="Mortoza M.S."/>
            <person name="Matin S.A."/>
            <person name="Hoque S.M.E."/>
            <person name="Islam M.K."/>
            <person name="Roy D.K."/>
            <person name="Haider R."/>
            <person name="Moosa M.M."/>
            <person name="Elias S.M."/>
            <person name="Hasan A.M."/>
            <person name="Jahan S."/>
            <person name="Shafiuddin M."/>
            <person name="Mahmood N."/>
            <person name="Shommy N.S."/>
        </authorList>
    </citation>
    <scope>NUCLEOTIDE SEQUENCE [LARGE SCALE GENOMIC DNA]</scope>
    <source>
        <strain evidence="2">cv. O-4</strain>
    </source>
</reference>
<name>A0A1R3JEN5_9ROSI</name>
<gene>
    <name evidence="1" type="ORF">COLO4_16981</name>
</gene>
<comment type="caution">
    <text evidence="1">The sequence shown here is derived from an EMBL/GenBank/DDBJ whole genome shotgun (WGS) entry which is preliminary data.</text>
</comment>
<dbReference type="Proteomes" id="UP000187203">
    <property type="component" value="Unassembled WGS sequence"/>
</dbReference>
<evidence type="ECO:0000313" key="1">
    <source>
        <dbReference type="EMBL" id="OMO93281.1"/>
    </source>
</evidence>
<accession>A0A1R3JEN5</accession>
<protein>
    <submittedName>
        <fullName evidence="1">Uncharacterized protein</fullName>
    </submittedName>
</protein>
<organism evidence="1 2">
    <name type="scientific">Corchorus olitorius</name>
    <dbReference type="NCBI Taxonomy" id="93759"/>
    <lineage>
        <taxon>Eukaryota</taxon>
        <taxon>Viridiplantae</taxon>
        <taxon>Streptophyta</taxon>
        <taxon>Embryophyta</taxon>
        <taxon>Tracheophyta</taxon>
        <taxon>Spermatophyta</taxon>
        <taxon>Magnoliopsida</taxon>
        <taxon>eudicotyledons</taxon>
        <taxon>Gunneridae</taxon>
        <taxon>Pentapetalae</taxon>
        <taxon>rosids</taxon>
        <taxon>malvids</taxon>
        <taxon>Malvales</taxon>
        <taxon>Malvaceae</taxon>
        <taxon>Grewioideae</taxon>
        <taxon>Apeibeae</taxon>
        <taxon>Corchorus</taxon>
    </lineage>
</organism>
<proteinExistence type="predicted"/>
<sequence length="32" mass="3708">MAIERFGTISQMFNIASSSSRKHLLEISERMH</sequence>
<dbReference type="EMBL" id="AWUE01016274">
    <property type="protein sequence ID" value="OMO93281.1"/>
    <property type="molecule type" value="Genomic_DNA"/>
</dbReference>